<dbReference type="AlphaFoldDB" id="A0A0P7Y4A2"/>
<evidence type="ECO:0000256" key="1">
    <source>
        <dbReference type="SAM" id="Phobius"/>
    </source>
</evidence>
<dbReference type="STRING" id="1653334.GA0071312_1040"/>
<dbReference type="Proteomes" id="UP000050497">
    <property type="component" value="Unassembled WGS sequence"/>
</dbReference>
<evidence type="ECO:0000313" key="5">
    <source>
        <dbReference type="Proteomes" id="UP000182800"/>
    </source>
</evidence>
<evidence type="ECO:0000313" key="3">
    <source>
        <dbReference type="EMBL" id="SCC79617.1"/>
    </source>
</evidence>
<dbReference type="Proteomes" id="UP000182800">
    <property type="component" value="Unassembled WGS sequence"/>
</dbReference>
<dbReference type="InterPro" id="IPR009495">
    <property type="entry name" value="NrsF"/>
</dbReference>
<feature type="transmembrane region" description="Helical" evidence="1">
    <location>
        <begin position="154"/>
        <end position="175"/>
    </location>
</feature>
<dbReference type="InterPro" id="IPR006311">
    <property type="entry name" value="TAT_signal"/>
</dbReference>
<accession>A0A0P7Y4A2</accession>
<dbReference type="Pfam" id="PF06532">
    <property type="entry name" value="NrsF"/>
    <property type="match status" value="1"/>
</dbReference>
<dbReference type="PROSITE" id="PS51318">
    <property type="entry name" value="TAT"/>
    <property type="match status" value="1"/>
</dbReference>
<reference evidence="2 4" key="1">
    <citation type="submission" date="2015-09" db="EMBL/GenBank/DDBJ databases">
        <title>Identification and resolution of microdiversity through metagenomic sequencing of parallel consortia.</title>
        <authorList>
            <person name="Nelson W.C."/>
            <person name="Romine M.F."/>
            <person name="Lindemann S.R."/>
        </authorList>
    </citation>
    <scope>NUCLEOTIDE SEQUENCE [LARGE SCALE GENOMIC DNA]</scope>
    <source>
        <strain evidence="2">HL-109</strain>
    </source>
</reference>
<feature type="transmembrane region" description="Helical" evidence="1">
    <location>
        <begin position="89"/>
        <end position="110"/>
    </location>
</feature>
<sequence>MKTDHLIAMLARDDTPVSPLRRELLRAGAIGLGMAAVLFALIYGLRPDFTAAAQDPRLWVKVVTPLMLLAGAGLAASALLRPEGRARRAALIAAPLVLGLAVILELVALPAGRWGVALIGDNALKCIVSIPLLALAPFIALMRAAREGAPTRPGLAGAVIGLAAAGGGAALYALYCPDDSPLFVATWYSLAALAMAGIGALVGQRWLRW</sequence>
<organism evidence="2 4">
    <name type="scientific">Saliniramus fredricksonii</name>
    <dbReference type="NCBI Taxonomy" id="1653334"/>
    <lineage>
        <taxon>Bacteria</taxon>
        <taxon>Pseudomonadati</taxon>
        <taxon>Pseudomonadota</taxon>
        <taxon>Alphaproteobacteria</taxon>
        <taxon>Hyphomicrobiales</taxon>
        <taxon>Salinarimonadaceae</taxon>
        <taxon>Saliniramus</taxon>
    </lineage>
</organism>
<feature type="transmembrane region" description="Helical" evidence="1">
    <location>
        <begin position="24"/>
        <end position="46"/>
    </location>
</feature>
<comment type="caution">
    <text evidence="2">The sequence shown here is derived from an EMBL/GenBank/DDBJ whole genome shotgun (WGS) entry which is preliminary data.</text>
</comment>
<evidence type="ECO:0000313" key="4">
    <source>
        <dbReference type="Proteomes" id="UP000050497"/>
    </source>
</evidence>
<keyword evidence="1" id="KW-0472">Membrane</keyword>
<proteinExistence type="predicted"/>
<feature type="transmembrane region" description="Helical" evidence="1">
    <location>
        <begin position="187"/>
        <end position="207"/>
    </location>
</feature>
<reference evidence="3 5" key="2">
    <citation type="submission" date="2016-08" db="EMBL/GenBank/DDBJ databases">
        <authorList>
            <person name="Varghese N."/>
            <person name="Submissions Spin"/>
        </authorList>
    </citation>
    <scope>NUCLEOTIDE SEQUENCE [LARGE SCALE GENOMIC DNA]</scope>
    <source>
        <strain evidence="3 5">HL-109</strain>
    </source>
</reference>
<dbReference type="EMBL" id="LJSX01000037">
    <property type="protein sequence ID" value="KPQ09013.1"/>
    <property type="molecule type" value="Genomic_DNA"/>
</dbReference>
<keyword evidence="1" id="KW-0812">Transmembrane</keyword>
<feature type="transmembrane region" description="Helical" evidence="1">
    <location>
        <begin position="122"/>
        <end position="142"/>
    </location>
</feature>
<evidence type="ECO:0008006" key="6">
    <source>
        <dbReference type="Google" id="ProtNLM"/>
    </source>
</evidence>
<name>A0A0P7Y4A2_9HYPH</name>
<dbReference type="RefSeq" id="WP_074443862.1">
    <property type="nucleotide sequence ID" value="NZ_FMBM01000001.1"/>
</dbReference>
<keyword evidence="1" id="KW-1133">Transmembrane helix</keyword>
<feature type="transmembrane region" description="Helical" evidence="1">
    <location>
        <begin position="58"/>
        <end position="80"/>
    </location>
</feature>
<evidence type="ECO:0000313" key="2">
    <source>
        <dbReference type="EMBL" id="KPQ09013.1"/>
    </source>
</evidence>
<keyword evidence="5" id="KW-1185">Reference proteome</keyword>
<dbReference type="EMBL" id="FMBM01000001">
    <property type="protein sequence ID" value="SCC79617.1"/>
    <property type="molecule type" value="Genomic_DNA"/>
</dbReference>
<protein>
    <recommendedName>
        <fullName evidence="6">DUF1109 family protein</fullName>
    </recommendedName>
</protein>
<gene>
    <name evidence="3" type="ORF">GA0071312_1040</name>
    <name evidence="2" type="ORF">HLUCCO17_16550</name>
</gene>
<dbReference type="OrthoDB" id="9816468at2"/>